<dbReference type="InterPro" id="IPR038709">
    <property type="entry name" value="RpoN_core-bd_sf"/>
</dbReference>
<gene>
    <name evidence="11" type="primary">rpoN</name>
    <name evidence="11" type="ORF">H3Z82_02935</name>
</gene>
<dbReference type="GO" id="GO:0006352">
    <property type="term" value="P:DNA-templated transcription initiation"/>
    <property type="evidence" value="ECO:0007669"/>
    <property type="project" value="InterPro"/>
</dbReference>
<dbReference type="GO" id="GO:0003677">
    <property type="term" value="F:DNA binding"/>
    <property type="evidence" value="ECO:0007669"/>
    <property type="project" value="UniProtKB-KW"/>
</dbReference>
<comment type="similarity">
    <text evidence="1">Belongs to the sigma-54 factor family.</text>
</comment>
<evidence type="ECO:0000256" key="4">
    <source>
        <dbReference type="ARBA" id="ARBA00022695"/>
    </source>
</evidence>
<dbReference type="PRINTS" id="PR00045">
    <property type="entry name" value="SIGMA54FCT"/>
</dbReference>
<evidence type="ECO:0000256" key="6">
    <source>
        <dbReference type="ARBA" id="ARBA00023082"/>
    </source>
</evidence>
<dbReference type="Pfam" id="PF00309">
    <property type="entry name" value="Sigma54_AID"/>
    <property type="match status" value="1"/>
</dbReference>
<dbReference type="EMBL" id="JACGLT010000002">
    <property type="protein sequence ID" value="MBA6151676.1"/>
    <property type="molecule type" value="Genomic_DNA"/>
</dbReference>
<evidence type="ECO:0000256" key="5">
    <source>
        <dbReference type="ARBA" id="ARBA00023015"/>
    </source>
</evidence>
<reference evidence="11 12" key="1">
    <citation type="submission" date="2020-07" db="EMBL/GenBank/DDBJ databases">
        <title>Bacterium isolated from marine sediment.</title>
        <authorList>
            <person name="Shang D."/>
        </authorList>
    </citation>
    <scope>NUCLEOTIDE SEQUENCE [LARGE SCALE GENOMIC DNA]</scope>
    <source>
        <strain evidence="11 12">F6074</strain>
    </source>
</reference>
<protein>
    <submittedName>
        <fullName evidence="11">RNA polymerase factor sigma-54</fullName>
    </submittedName>
</protein>
<keyword evidence="7" id="KW-0238">DNA-binding</keyword>
<keyword evidence="12" id="KW-1185">Reference proteome</keyword>
<evidence type="ECO:0000259" key="10">
    <source>
        <dbReference type="Pfam" id="PF04963"/>
    </source>
</evidence>
<accession>A0A7W2R2C8</accession>
<proteinExistence type="inferred from homology"/>
<sequence length="486" mass="56224">MLKQYLQFKLSQKLSPQQIQLMKLIQLPTQAFEQRLKQEMEENPALEAGKETDEFDNQLDEFDNTQDDFDEHEQIGEDINVDEYLSDDDIPDYRTQVSNYSADDEDRDIPFAAGTSFTQYLTNQLNTFRLTDDERDIAEFLVGSVDESGYIRRSLSDITDDLAFTQNVFTDEASIEKVLHVVHQLDPAGVGARNLQECLSIQLHRKEKNPDVELAIEIIDTAFDQFTKKHYKKLIQKFDISELQLKDAIEEIERLNPKPGGSYSGNNRIVEHVVPDFAIKIVDGELELTLNGRNAPELHVSREYSNMMKGYRESKNKSKSQKDAVMFIKQKLDAAKWFIEAIKQRQQTLFVTMSAIMHYQKDYFLTGDERKLRPMILKDIAEEIDMDVSTVSRVANSKYVDTPYGTKLIKEFFSESMTNDQGEEVSTREIKKILETVIENENKRKPLTDEKLAAILLEKGYPIARRTVAKYREQLDISVARLRKQL</sequence>
<dbReference type="NCBIfam" id="TIGR02395">
    <property type="entry name" value="rpoN_sigma"/>
    <property type="match status" value="1"/>
</dbReference>
<feature type="domain" description="RNA polymerase sigma factor 54 DNA-binding" evidence="9">
    <location>
        <begin position="327"/>
        <end position="484"/>
    </location>
</feature>
<dbReference type="PANTHER" id="PTHR32248">
    <property type="entry name" value="RNA POLYMERASE SIGMA-54 FACTOR"/>
    <property type="match status" value="1"/>
</dbReference>
<evidence type="ECO:0000259" key="9">
    <source>
        <dbReference type="Pfam" id="PF04552"/>
    </source>
</evidence>
<feature type="domain" description="RNA polymerase sigma factor 54 core-binding" evidence="10">
    <location>
        <begin position="113"/>
        <end position="304"/>
    </location>
</feature>
<keyword evidence="3" id="KW-0808">Transferase</keyword>
<keyword evidence="2" id="KW-0240">DNA-directed RNA polymerase</keyword>
<dbReference type="PROSITE" id="PS50044">
    <property type="entry name" value="SIGMA54_3"/>
    <property type="match status" value="1"/>
</dbReference>
<dbReference type="PANTHER" id="PTHR32248:SF4">
    <property type="entry name" value="RNA POLYMERASE SIGMA-54 FACTOR"/>
    <property type="match status" value="1"/>
</dbReference>
<dbReference type="Pfam" id="PF04552">
    <property type="entry name" value="Sigma54_DBD"/>
    <property type="match status" value="1"/>
</dbReference>
<dbReference type="InterPro" id="IPR007046">
    <property type="entry name" value="RNA_pol_sigma_54_core-bd"/>
</dbReference>
<evidence type="ECO:0000313" key="11">
    <source>
        <dbReference type="EMBL" id="MBA6151676.1"/>
    </source>
</evidence>
<evidence type="ECO:0000313" key="12">
    <source>
        <dbReference type="Proteomes" id="UP000541857"/>
    </source>
</evidence>
<dbReference type="PIRSF" id="PIRSF000774">
    <property type="entry name" value="RpoN"/>
    <property type="match status" value="1"/>
</dbReference>
<evidence type="ECO:0000256" key="2">
    <source>
        <dbReference type="ARBA" id="ARBA00022478"/>
    </source>
</evidence>
<dbReference type="InterPro" id="IPR000394">
    <property type="entry name" value="RNA_pol_sigma_54"/>
</dbReference>
<dbReference type="Pfam" id="PF04963">
    <property type="entry name" value="Sigma54_CBD"/>
    <property type="match status" value="1"/>
</dbReference>
<keyword evidence="8" id="KW-0804">Transcription</keyword>
<evidence type="ECO:0000256" key="1">
    <source>
        <dbReference type="ARBA" id="ARBA00008798"/>
    </source>
</evidence>
<dbReference type="InterPro" id="IPR007634">
    <property type="entry name" value="RNA_pol_sigma_54_DNA-bd"/>
</dbReference>
<evidence type="ECO:0000256" key="7">
    <source>
        <dbReference type="ARBA" id="ARBA00023125"/>
    </source>
</evidence>
<keyword evidence="6" id="KW-0731">Sigma factor</keyword>
<dbReference type="Proteomes" id="UP000541857">
    <property type="component" value="Unassembled WGS sequence"/>
</dbReference>
<dbReference type="Gene3D" id="1.10.10.60">
    <property type="entry name" value="Homeodomain-like"/>
    <property type="match status" value="1"/>
</dbReference>
<name>A0A7W2R2C8_9FLAO</name>
<organism evidence="11 12">
    <name type="scientific">Gelidibacter maritimus</name>
    <dbReference type="NCBI Taxonomy" id="2761487"/>
    <lineage>
        <taxon>Bacteria</taxon>
        <taxon>Pseudomonadati</taxon>
        <taxon>Bacteroidota</taxon>
        <taxon>Flavobacteriia</taxon>
        <taxon>Flavobacteriales</taxon>
        <taxon>Flavobacteriaceae</taxon>
        <taxon>Gelidibacter</taxon>
    </lineage>
</organism>
<comment type="caution">
    <text evidence="11">The sequence shown here is derived from an EMBL/GenBank/DDBJ whole genome shotgun (WGS) entry which is preliminary data.</text>
</comment>
<evidence type="ECO:0000256" key="3">
    <source>
        <dbReference type="ARBA" id="ARBA00022679"/>
    </source>
</evidence>
<keyword evidence="5" id="KW-0805">Transcription regulation</keyword>
<evidence type="ECO:0000256" key="8">
    <source>
        <dbReference type="ARBA" id="ARBA00023163"/>
    </source>
</evidence>
<dbReference type="Gene3D" id="1.10.10.1330">
    <property type="entry name" value="RNA polymerase sigma-54 factor, core-binding domain"/>
    <property type="match status" value="1"/>
</dbReference>
<dbReference type="PROSITE" id="PS00718">
    <property type="entry name" value="SIGMA54_2"/>
    <property type="match status" value="1"/>
</dbReference>
<dbReference type="GO" id="GO:0016987">
    <property type="term" value="F:sigma factor activity"/>
    <property type="evidence" value="ECO:0007669"/>
    <property type="project" value="UniProtKB-KW"/>
</dbReference>
<dbReference type="GO" id="GO:0016779">
    <property type="term" value="F:nucleotidyltransferase activity"/>
    <property type="evidence" value="ECO:0007669"/>
    <property type="project" value="UniProtKB-KW"/>
</dbReference>
<dbReference type="RefSeq" id="WP_182202397.1">
    <property type="nucleotide sequence ID" value="NZ_JACGLT010000002.1"/>
</dbReference>
<dbReference type="AlphaFoldDB" id="A0A7W2R2C8"/>
<dbReference type="GO" id="GO:0001216">
    <property type="term" value="F:DNA-binding transcription activator activity"/>
    <property type="evidence" value="ECO:0007669"/>
    <property type="project" value="InterPro"/>
</dbReference>
<dbReference type="GO" id="GO:0000428">
    <property type="term" value="C:DNA-directed RNA polymerase complex"/>
    <property type="evidence" value="ECO:0007669"/>
    <property type="project" value="UniProtKB-KW"/>
</dbReference>
<keyword evidence="4" id="KW-0548">Nucleotidyltransferase</keyword>